<evidence type="ECO:0000256" key="2">
    <source>
        <dbReference type="ARBA" id="ARBA00007175"/>
    </source>
</evidence>
<evidence type="ECO:0000256" key="9">
    <source>
        <dbReference type="SAM" id="Coils"/>
    </source>
</evidence>
<feature type="compositionally biased region" description="Basic residues" evidence="10">
    <location>
        <begin position="275"/>
        <end position="288"/>
    </location>
</feature>
<feature type="region of interest" description="Disordered" evidence="10">
    <location>
        <begin position="221"/>
        <end position="324"/>
    </location>
</feature>
<dbReference type="Ensembl" id="ENSSHAT00000032646.1">
    <property type="protein sequence ID" value="ENSSHAP00000041313.1"/>
    <property type="gene ID" value="ENSSHAG00000030359.1"/>
</dbReference>
<dbReference type="GeneTree" id="ENSGT00390000015973"/>
<dbReference type="AlphaFoldDB" id="A0A7N4PNV2"/>
<dbReference type="InParanoid" id="A0A7N4PNV2"/>
<feature type="region of interest" description="Disordered" evidence="10">
    <location>
        <begin position="1"/>
        <end position="135"/>
    </location>
</feature>
<accession>A0A7N4PNV2</accession>
<reference evidence="11 12" key="1">
    <citation type="journal article" date="2011" name="Proc. Natl. Acad. Sci. U.S.A.">
        <title>Genetic diversity and population structure of the endangered marsupial Sarcophilus harrisii (Tasmanian devil).</title>
        <authorList>
            <person name="Miller W."/>
            <person name="Hayes V.M."/>
            <person name="Ratan A."/>
            <person name="Petersen D.C."/>
            <person name="Wittekindt N.E."/>
            <person name="Miller J."/>
            <person name="Walenz B."/>
            <person name="Knight J."/>
            <person name="Qi J."/>
            <person name="Zhao F."/>
            <person name="Wang Q."/>
            <person name="Bedoya-Reina O.C."/>
            <person name="Katiyar N."/>
            <person name="Tomsho L.P."/>
            <person name="Kasson L.M."/>
            <person name="Hardie R.A."/>
            <person name="Woodbridge P."/>
            <person name="Tindall E.A."/>
            <person name="Bertelsen M.F."/>
            <person name="Dixon D."/>
            <person name="Pyecroft S."/>
            <person name="Helgen K.M."/>
            <person name="Lesk A.M."/>
            <person name="Pringle T.H."/>
            <person name="Patterson N."/>
            <person name="Zhang Y."/>
            <person name="Kreiss A."/>
            <person name="Woods G.M."/>
            <person name="Jones M.E."/>
            <person name="Schuster S.C."/>
        </authorList>
    </citation>
    <scope>NUCLEOTIDE SEQUENCE [LARGE SCALE GENOMIC DNA]</scope>
</reference>
<feature type="compositionally biased region" description="Pro residues" evidence="10">
    <location>
        <begin position="30"/>
        <end position="49"/>
    </location>
</feature>
<keyword evidence="5" id="KW-0694">RNA-binding</keyword>
<evidence type="ECO:0000256" key="6">
    <source>
        <dbReference type="ARBA" id="ARBA00023054"/>
    </source>
</evidence>
<name>A0A7N4PNV2_SARHA</name>
<dbReference type="PANTHER" id="PTHR14577">
    <property type="entry name" value="NUCLEOLAR PROTEIN 12"/>
    <property type="match status" value="1"/>
</dbReference>
<evidence type="ECO:0000256" key="8">
    <source>
        <dbReference type="ARBA" id="ARBA00057078"/>
    </source>
</evidence>
<gene>
    <name evidence="11" type="primary">NOL12</name>
</gene>
<organism evidence="11 12">
    <name type="scientific">Sarcophilus harrisii</name>
    <name type="common">Tasmanian devil</name>
    <name type="synonym">Sarcophilus laniarius</name>
    <dbReference type="NCBI Taxonomy" id="9305"/>
    <lineage>
        <taxon>Eukaryota</taxon>
        <taxon>Metazoa</taxon>
        <taxon>Chordata</taxon>
        <taxon>Craniata</taxon>
        <taxon>Vertebrata</taxon>
        <taxon>Euteleostomi</taxon>
        <taxon>Mammalia</taxon>
        <taxon>Metatheria</taxon>
        <taxon>Dasyuromorphia</taxon>
        <taxon>Dasyuridae</taxon>
        <taxon>Sarcophilus</taxon>
    </lineage>
</organism>
<comment type="subunit">
    <text evidence="3">Interacts with KIAA1191.</text>
</comment>
<reference evidence="11" key="3">
    <citation type="submission" date="2025-09" db="UniProtKB">
        <authorList>
            <consortium name="Ensembl"/>
        </authorList>
    </citation>
    <scope>IDENTIFICATION</scope>
</reference>
<feature type="coiled-coil region" evidence="9">
    <location>
        <begin position="147"/>
        <end position="199"/>
    </location>
</feature>
<evidence type="ECO:0000256" key="7">
    <source>
        <dbReference type="ARBA" id="ARBA00023242"/>
    </source>
</evidence>
<evidence type="ECO:0000256" key="1">
    <source>
        <dbReference type="ARBA" id="ARBA00004604"/>
    </source>
</evidence>
<keyword evidence="12" id="KW-1185">Reference proteome</keyword>
<evidence type="ECO:0000256" key="10">
    <source>
        <dbReference type="SAM" id="MobiDB-lite"/>
    </source>
</evidence>
<evidence type="ECO:0000313" key="12">
    <source>
        <dbReference type="Proteomes" id="UP000007648"/>
    </source>
</evidence>
<dbReference type="GO" id="GO:0005730">
    <property type="term" value="C:nucleolus"/>
    <property type="evidence" value="ECO:0007669"/>
    <property type="project" value="UniProtKB-SubCell"/>
</dbReference>
<evidence type="ECO:0000313" key="11">
    <source>
        <dbReference type="Ensembl" id="ENSSHAP00000041313.1"/>
    </source>
</evidence>
<evidence type="ECO:0000256" key="3">
    <source>
        <dbReference type="ARBA" id="ARBA00011569"/>
    </source>
</evidence>
<protein>
    <recommendedName>
        <fullName evidence="4">Nucleolar protein 12</fullName>
    </recommendedName>
</protein>
<reference evidence="11" key="2">
    <citation type="submission" date="2025-08" db="UniProtKB">
        <authorList>
            <consortium name="Ensembl"/>
        </authorList>
    </citation>
    <scope>IDENTIFICATION</scope>
</reference>
<dbReference type="PANTHER" id="PTHR14577:SF0">
    <property type="entry name" value="NUCLEOLAR PROTEIN 12"/>
    <property type="match status" value="1"/>
</dbReference>
<keyword evidence="5" id="KW-0699">rRNA-binding</keyword>
<sequence length="324" mass="35570">MRRSGGEPSFPGRRGPARALGSPRNHVVSPRPPAAPCPGLPPGAPPRPQQKPSSQCPVRGASPGAGLAVGRAPGRKRKSPGGRGVGYPTVPHVPEARPPTGAQNRPPHTCPLGLPRESAARPPWEPESPLAKAPLCPRRDYLTGFHRRKVERRKAALEEIRKKLKEEQRKLREERHKEYLKMLKDREEALEEADELDQLVTSQTECVQYDHPNHTVTVTTISDLDLSGARRLGLPPPGGEEDPEAEEAVSALPKKSRSPFLSQRISSLTASLHARSQKRAKKKRPRPHRGLDSAKKPPSTTRTSKTQRRRMTGRARSQRDGGPG</sequence>
<evidence type="ECO:0000256" key="5">
    <source>
        <dbReference type="ARBA" id="ARBA00022730"/>
    </source>
</evidence>
<evidence type="ECO:0000256" key="4">
    <source>
        <dbReference type="ARBA" id="ARBA00015520"/>
    </source>
</evidence>
<proteinExistence type="inferred from homology"/>
<feature type="compositionally biased region" description="Polar residues" evidence="10">
    <location>
        <begin position="259"/>
        <end position="270"/>
    </location>
</feature>
<keyword evidence="7" id="KW-0539">Nucleus</keyword>
<dbReference type="Proteomes" id="UP000007648">
    <property type="component" value="Unassembled WGS sequence"/>
</dbReference>
<comment type="similarity">
    <text evidence="2">Belongs to the RRP17 family.</text>
</comment>
<comment type="function">
    <text evidence="8">Multifunctional RNA binding protein that plays a role in RNA metabolism and DNA maintenance. Participates in the resolution of DNA stress and the maintenance of genome integrity by localizing to sites of DNA insults. Also plays a role in proper nucleolar organization by limiting nucleolar size and regulating nucleolar number. Mechanistically, regulates the nucleolar levels of fibrillarin and nucleolin, two key players in pre-rRNA processing and ribosome assembly.</text>
</comment>
<keyword evidence="6 9" id="KW-0175">Coiled coil</keyword>
<comment type="subcellular location">
    <subcellularLocation>
        <location evidence="1">Nucleus</location>
        <location evidence="1">Nucleolus</location>
    </subcellularLocation>
</comment>
<dbReference type="GO" id="GO:0019843">
    <property type="term" value="F:rRNA binding"/>
    <property type="evidence" value="ECO:0007669"/>
    <property type="project" value="UniProtKB-KW"/>
</dbReference>
<dbReference type="InterPro" id="IPR019186">
    <property type="entry name" value="Nucleolar_protein_12"/>
</dbReference>
<dbReference type="Pfam" id="PF09805">
    <property type="entry name" value="Nop25"/>
    <property type="match status" value="1"/>
</dbReference>